<name>A0A2T0M4N3_9ACTN</name>
<dbReference type="GO" id="GO:0003700">
    <property type="term" value="F:DNA-binding transcription factor activity"/>
    <property type="evidence" value="ECO:0007669"/>
    <property type="project" value="InterPro"/>
</dbReference>
<evidence type="ECO:0000256" key="1">
    <source>
        <dbReference type="ARBA" id="ARBA00023015"/>
    </source>
</evidence>
<dbReference type="SMART" id="SM00418">
    <property type="entry name" value="HTH_ARSR"/>
    <property type="match status" value="1"/>
</dbReference>
<comment type="caution">
    <text evidence="5">The sequence shown here is derived from an EMBL/GenBank/DDBJ whole genome shotgun (WGS) entry which is preliminary data.</text>
</comment>
<dbReference type="SUPFAM" id="SSF46785">
    <property type="entry name" value="Winged helix' DNA-binding domain"/>
    <property type="match status" value="1"/>
</dbReference>
<evidence type="ECO:0000256" key="3">
    <source>
        <dbReference type="ARBA" id="ARBA00023163"/>
    </source>
</evidence>
<keyword evidence="6" id="KW-1185">Reference proteome</keyword>
<keyword evidence="1" id="KW-0805">Transcription regulation</keyword>
<evidence type="ECO:0000313" key="6">
    <source>
        <dbReference type="Proteomes" id="UP000238312"/>
    </source>
</evidence>
<evidence type="ECO:0000256" key="2">
    <source>
        <dbReference type="ARBA" id="ARBA00023125"/>
    </source>
</evidence>
<feature type="domain" description="HTH arsR-type" evidence="4">
    <location>
        <begin position="12"/>
        <end position="106"/>
    </location>
</feature>
<dbReference type="InterPro" id="IPR001845">
    <property type="entry name" value="HTH_ArsR_DNA-bd_dom"/>
</dbReference>
<sequence length="207" mass="22658">MTRHGEGLSDPKAMRALAHPARLMILNRLNVEGSATATEVAEIAGITPSAASYHLRMLAKYGFVEDAPPRGDGRERLWKAVGKPVSVGVLPDDQPDVREAKVTLITAFRREANEEAERALANIDQEPEEWRDATLFGRYRIRVDAEELAQLNREIGKLIEPFVVQRRREGVAPKGARVAEAQVNLFPVVARAVPGLPTEDHGAAGGK</sequence>
<dbReference type="CDD" id="cd00090">
    <property type="entry name" value="HTH_ARSR"/>
    <property type="match status" value="1"/>
</dbReference>
<dbReference type="InterPro" id="IPR051081">
    <property type="entry name" value="HTH_MetalResp_TranReg"/>
</dbReference>
<dbReference type="EMBL" id="PVNG01000033">
    <property type="protein sequence ID" value="PRX52013.1"/>
    <property type="molecule type" value="Genomic_DNA"/>
</dbReference>
<proteinExistence type="predicted"/>
<dbReference type="InterPro" id="IPR036388">
    <property type="entry name" value="WH-like_DNA-bd_sf"/>
</dbReference>
<dbReference type="InterPro" id="IPR011991">
    <property type="entry name" value="ArsR-like_HTH"/>
</dbReference>
<gene>
    <name evidence="5" type="ORF">B0I32_13323</name>
</gene>
<dbReference type="InterPro" id="IPR036390">
    <property type="entry name" value="WH_DNA-bd_sf"/>
</dbReference>
<dbReference type="AlphaFoldDB" id="A0A2T0M4N3"/>
<keyword evidence="2" id="KW-0238">DNA-binding</keyword>
<evidence type="ECO:0000259" key="4">
    <source>
        <dbReference type="SMART" id="SM00418"/>
    </source>
</evidence>
<dbReference type="GO" id="GO:0003677">
    <property type="term" value="F:DNA binding"/>
    <property type="evidence" value="ECO:0007669"/>
    <property type="project" value="UniProtKB-KW"/>
</dbReference>
<dbReference type="PANTHER" id="PTHR33154:SF15">
    <property type="entry name" value="REGULATORY PROTEIN ARSR"/>
    <property type="match status" value="1"/>
</dbReference>
<organism evidence="5 6">
    <name type="scientific">Nonomuraea fuscirosea</name>
    <dbReference type="NCBI Taxonomy" id="1291556"/>
    <lineage>
        <taxon>Bacteria</taxon>
        <taxon>Bacillati</taxon>
        <taxon>Actinomycetota</taxon>
        <taxon>Actinomycetes</taxon>
        <taxon>Streptosporangiales</taxon>
        <taxon>Streptosporangiaceae</taxon>
        <taxon>Nonomuraea</taxon>
    </lineage>
</organism>
<dbReference type="Pfam" id="PF12840">
    <property type="entry name" value="HTH_20"/>
    <property type="match status" value="1"/>
</dbReference>
<protein>
    <submittedName>
        <fullName evidence="5">Helix-turn-helix protein</fullName>
    </submittedName>
</protein>
<dbReference type="OrthoDB" id="7945987at2"/>
<reference evidence="5 6" key="1">
    <citation type="submission" date="2018-03" db="EMBL/GenBank/DDBJ databases">
        <title>Genomic Encyclopedia of Type Strains, Phase III (KMG-III): the genomes of soil and plant-associated and newly described type strains.</title>
        <authorList>
            <person name="Whitman W."/>
        </authorList>
    </citation>
    <scope>NUCLEOTIDE SEQUENCE [LARGE SCALE GENOMIC DNA]</scope>
    <source>
        <strain evidence="5 6">CGMCC 4.7104</strain>
    </source>
</reference>
<dbReference type="RefSeq" id="WP_106251985.1">
    <property type="nucleotide sequence ID" value="NZ_JBFANT010000029.1"/>
</dbReference>
<dbReference type="PANTHER" id="PTHR33154">
    <property type="entry name" value="TRANSCRIPTIONAL REGULATOR, ARSR FAMILY"/>
    <property type="match status" value="1"/>
</dbReference>
<evidence type="ECO:0000313" key="5">
    <source>
        <dbReference type="EMBL" id="PRX52013.1"/>
    </source>
</evidence>
<dbReference type="Proteomes" id="UP000238312">
    <property type="component" value="Unassembled WGS sequence"/>
</dbReference>
<accession>A0A2T0M4N3</accession>
<keyword evidence="3" id="KW-0804">Transcription</keyword>
<dbReference type="Gene3D" id="1.10.10.10">
    <property type="entry name" value="Winged helix-like DNA-binding domain superfamily/Winged helix DNA-binding domain"/>
    <property type="match status" value="1"/>
</dbReference>